<dbReference type="EMBL" id="JBHSDH010000010">
    <property type="protein sequence ID" value="MFC4291252.1"/>
    <property type="molecule type" value="Genomic_DNA"/>
</dbReference>
<organism evidence="3 4">
    <name type="scientific">Sphingorhabdus arenilitoris</name>
    <dbReference type="NCBI Taxonomy" id="1490041"/>
    <lineage>
        <taxon>Bacteria</taxon>
        <taxon>Pseudomonadati</taxon>
        <taxon>Pseudomonadota</taxon>
        <taxon>Alphaproteobacteria</taxon>
        <taxon>Sphingomonadales</taxon>
        <taxon>Sphingomonadaceae</taxon>
        <taxon>Sphingorhabdus</taxon>
    </lineage>
</organism>
<evidence type="ECO:0008006" key="5">
    <source>
        <dbReference type="Google" id="ProtNLM"/>
    </source>
</evidence>
<gene>
    <name evidence="3" type="ORF">ACFOWX_02365</name>
</gene>
<feature type="chain" id="PRO_5046438378" description="Secreted protein" evidence="2">
    <location>
        <begin position="28"/>
        <end position="183"/>
    </location>
</feature>
<evidence type="ECO:0000313" key="4">
    <source>
        <dbReference type="Proteomes" id="UP001595887"/>
    </source>
</evidence>
<protein>
    <recommendedName>
        <fullName evidence="5">Secreted protein</fullName>
    </recommendedName>
</protein>
<dbReference type="Proteomes" id="UP001595887">
    <property type="component" value="Unassembled WGS sequence"/>
</dbReference>
<evidence type="ECO:0000256" key="1">
    <source>
        <dbReference type="SAM" id="MobiDB-lite"/>
    </source>
</evidence>
<dbReference type="RefSeq" id="WP_381420902.1">
    <property type="nucleotide sequence ID" value="NZ_JBHSDH010000010.1"/>
</dbReference>
<keyword evidence="2" id="KW-0732">Signal</keyword>
<name>A0ABV8RD22_9SPHN</name>
<sequence>MRPIAKFMLSSPLAIVVAMSFAAPVHAQDVIFIPGTGEAAPADDAGSGVPYDNTDPRASSSNEEQLRGVAARLGDPDMQDGIANMAENLGEVMMRLPVGKFMSAIEKARPGTVDRDYDEDTTFADMAGPEAEDLPQQLGQQSRVAVKMMSGFAEAIAQIMPQLEELGRDLDKSMADVKAKSRR</sequence>
<evidence type="ECO:0000313" key="3">
    <source>
        <dbReference type="EMBL" id="MFC4291252.1"/>
    </source>
</evidence>
<feature type="signal peptide" evidence="2">
    <location>
        <begin position="1"/>
        <end position="27"/>
    </location>
</feature>
<comment type="caution">
    <text evidence="3">The sequence shown here is derived from an EMBL/GenBank/DDBJ whole genome shotgun (WGS) entry which is preliminary data.</text>
</comment>
<keyword evidence="4" id="KW-1185">Reference proteome</keyword>
<feature type="region of interest" description="Disordered" evidence="1">
    <location>
        <begin position="41"/>
        <end position="65"/>
    </location>
</feature>
<reference evidence="4" key="1">
    <citation type="journal article" date="2019" name="Int. J. Syst. Evol. Microbiol.">
        <title>The Global Catalogue of Microorganisms (GCM) 10K type strain sequencing project: providing services to taxonomists for standard genome sequencing and annotation.</title>
        <authorList>
            <consortium name="The Broad Institute Genomics Platform"/>
            <consortium name="The Broad Institute Genome Sequencing Center for Infectious Disease"/>
            <person name="Wu L."/>
            <person name="Ma J."/>
        </authorList>
    </citation>
    <scope>NUCLEOTIDE SEQUENCE [LARGE SCALE GENOMIC DNA]</scope>
    <source>
        <strain evidence="4">CECT 8531</strain>
    </source>
</reference>
<accession>A0ABV8RD22</accession>
<proteinExistence type="predicted"/>
<evidence type="ECO:0000256" key="2">
    <source>
        <dbReference type="SAM" id="SignalP"/>
    </source>
</evidence>